<accession>A0A7M3SW06</accession>
<evidence type="ECO:0000256" key="9">
    <source>
        <dbReference type="ARBA" id="ARBA00023136"/>
    </source>
</evidence>
<dbReference type="AlphaFoldDB" id="A0A7M3SW06"/>
<evidence type="ECO:0000256" key="1">
    <source>
        <dbReference type="ARBA" id="ARBA00004162"/>
    </source>
</evidence>
<keyword evidence="3" id="KW-0813">Transport</keyword>
<reference evidence="12 13" key="1">
    <citation type="submission" date="2019-12" db="EMBL/GenBank/DDBJ databases">
        <authorList>
            <person name="Li J."/>
            <person name="Shi Y."/>
            <person name="Xu G."/>
            <person name="Xiao D."/>
            <person name="Ran X."/>
        </authorList>
    </citation>
    <scope>NUCLEOTIDE SEQUENCE [LARGE SCALE GENOMIC DNA]</scope>
    <source>
        <strain evidence="12 13">JCM 15915</strain>
    </source>
</reference>
<evidence type="ECO:0000256" key="3">
    <source>
        <dbReference type="ARBA" id="ARBA00022448"/>
    </source>
</evidence>
<dbReference type="SMART" id="SM01323">
    <property type="entry name" value="YajC"/>
    <property type="match status" value="1"/>
</dbReference>
<dbReference type="EMBL" id="WOGT01000011">
    <property type="protein sequence ID" value="MUN55971.1"/>
    <property type="molecule type" value="Genomic_DNA"/>
</dbReference>
<dbReference type="InterPro" id="IPR003849">
    <property type="entry name" value="Preprotein_translocase_YajC"/>
</dbReference>
<keyword evidence="5 11" id="KW-0812">Transmembrane</keyword>
<evidence type="ECO:0000256" key="10">
    <source>
        <dbReference type="SAM" id="MobiDB-lite"/>
    </source>
</evidence>
<dbReference type="PANTHER" id="PTHR33909:SF1">
    <property type="entry name" value="SEC TRANSLOCON ACCESSORY COMPLEX SUBUNIT YAJC"/>
    <property type="match status" value="1"/>
</dbReference>
<comment type="subcellular location">
    <subcellularLocation>
        <location evidence="1">Cell membrane</location>
        <topology evidence="1">Single-pass membrane protein</topology>
    </subcellularLocation>
</comment>
<dbReference type="Proteomes" id="UP000462152">
    <property type="component" value="Unassembled WGS sequence"/>
</dbReference>
<dbReference type="Pfam" id="PF02699">
    <property type="entry name" value="YajC"/>
    <property type="match status" value="1"/>
</dbReference>
<organism evidence="12 13">
    <name type="scientific">Rothia koreensis</name>
    <dbReference type="NCBI Taxonomy" id="592378"/>
    <lineage>
        <taxon>Bacteria</taxon>
        <taxon>Bacillati</taxon>
        <taxon>Actinomycetota</taxon>
        <taxon>Actinomycetes</taxon>
        <taxon>Micrococcales</taxon>
        <taxon>Micrococcaceae</taxon>
        <taxon>Rothia</taxon>
    </lineage>
</organism>
<feature type="compositionally biased region" description="Basic and acidic residues" evidence="10">
    <location>
        <begin position="181"/>
        <end position="190"/>
    </location>
</feature>
<evidence type="ECO:0000256" key="6">
    <source>
        <dbReference type="ARBA" id="ARBA00022927"/>
    </source>
</evidence>
<comment type="caution">
    <text evidence="12">The sequence shown here is derived from an EMBL/GenBank/DDBJ whole genome shotgun (WGS) entry which is preliminary data.</text>
</comment>
<dbReference type="RefSeq" id="WP_129315846.1">
    <property type="nucleotide sequence ID" value="NZ_CP197643.1"/>
</dbReference>
<gene>
    <name evidence="12" type="primary">yajC</name>
    <name evidence="12" type="ORF">GMA10_12255</name>
</gene>
<keyword evidence="7 11" id="KW-1133">Transmembrane helix</keyword>
<dbReference type="GO" id="GO:0005886">
    <property type="term" value="C:plasma membrane"/>
    <property type="evidence" value="ECO:0007669"/>
    <property type="project" value="UniProtKB-SubCell"/>
</dbReference>
<keyword evidence="9 11" id="KW-0472">Membrane</keyword>
<comment type="similarity">
    <text evidence="2">Belongs to the YajC family.</text>
</comment>
<evidence type="ECO:0000256" key="4">
    <source>
        <dbReference type="ARBA" id="ARBA00022475"/>
    </source>
</evidence>
<keyword evidence="4" id="KW-1003">Cell membrane</keyword>
<dbReference type="NCBIfam" id="TIGR00739">
    <property type="entry name" value="yajC"/>
    <property type="match status" value="1"/>
</dbReference>
<dbReference type="OrthoDB" id="3267178at2"/>
<dbReference type="GO" id="GO:0015031">
    <property type="term" value="P:protein transport"/>
    <property type="evidence" value="ECO:0007669"/>
    <property type="project" value="UniProtKB-KW"/>
</dbReference>
<dbReference type="PANTHER" id="PTHR33909">
    <property type="entry name" value="SEC TRANSLOCON ACCESSORY COMPLEX SUBUNIT YAJC"/>
    <property type="match status" value="1"/>
</dbReference>
<feature type="region of interest" description="Disordered" evidence="10">
    <location>
        <begin position="109"/>
        <end position="196"/>
    </location>
</feature>
<proteinExistence type="inferred from homology"/>
<evidence type="ECO:0000256" key="11">
    <source>
        <dbReference type="SAM" id="Phobius"/>
    </source>
</evidence>
<evidence type="ECO:0000256" key="8">
    <source>
        <dbReference type="ARBA" id="ARBA00023010"/>
    </source>
</evidence>
<keyword evidence="6" id="KW-0653">Protein transport</keyword>
<evidence type="ECO:0000256" key="7">
    <source>
        <dbReference type="ARBA" id="ARBA00022989"/>
    </source>
</evidence>
<protein>
    <submittedName>
        <fullName evidence="12">Preprotein translocase subunit YajC</fullName>
    </submittedName>
</protein>
<keyword evidence="13" id="KW-1185">Reference proteome</keyword>
<feature type="transmembrane region" description="Helical" evidence="11">
    <location>
        <begin position="25"/>
        <end position="43"/>
    </location>
</feature>
<keyword evidence="8" id="KW-0811">Translocation</keyword>
<feature type="compositionally biased region" description="Low complexity" evidence="10">
    <location>
        <begin position="118"/>
        <end position="131"/>
    </location>
</feature>
<name>A0A7M3SW06_9MICC</name>
<evidence type="ECO:0000256" key="2">
    <source>
        <dbReference type="ARBA" id="ARBA00006742"/>
    </source>
</evidence>
<sequence>MLLSTINSTGSLQAADQGGGGGSNFLLLGLMLVVVIVFLVLPMRRQKKARQQMQERQNAMTPGTRVMTQFGVFGTIVSIDREANRAVIEVAPKTEITVHLGAVTTVLDDNGQVPGTPEAARAAAAQGVAEEPQSGSGAFGNESAAESGLGSTSTSAENGPRLNGEPSDETTRGLGEQDGTGYRDDPRGDDPTGSNR</sequence>
<evidence type="ECO:0000313" key="12">
    <source>
        <dbReference type="EMBL" id="MUN55971.1"/>
    </source>
</evidence>
<evidence type="ECO:0000313" key="13">
    <source>
        <dbReference type="Proteomes" id="UP000462152"/>
    </source>
</evidence>
<evidence type="ECO:0000256" key="5">
    <source>
        <dbReference type="ARBA" id="ARBA00022692"/>
    </source>
</evidence>